<feature type="compositionally biased region" description="Basic residues" evidence="1">
    <location>
        <begin position="74"/>
        <end position="101"/>
    </location>
</feature>
<feature type="chain" id="PRO_5040164213" evidence="2">
    <location>
        <begin position="18"/>
        <end position="122"/>
    </location>
</feature>
<feature type="signal peptide" evidence="2">
    <location>
        <begin position="1"/>
        <end position="17"/>
    </location>
</feature>
<evidence type="ECO:0000313" key="4">
    <source>
        <dbReference type="Proteomes" id="UP000829364"/>
    </source>
</evidence>
<feature type="compositionally biased region" description="Basic and acidic residues" evidence="1">
    <location>
        <begin position="28"/>
        <end position="39"/>
    </location>
</feature>
<feature type="region of interest" description="Disordered" evidence="1">
    <location>
        <begin position="19"/>
        <end position="42"/>
    </location>
</feature>
<keyword evidence="4" id="KW-1185">Reference proteome</keyword>
<keyword evidence="2" id="KW-0732">Signal</keyword>
<dbReference type="Proteomes" id="UP000829364">
    <property type="component" value="Chromosome 2"/>
</dbReference>
<dbReference type="GeneID" id="72065368"/>
<organism evidence="3 4">
    <name type="scientific">Purpureocillium takamizusanense</name>
    <dbReference type="NCBI Taxonomy" id="2060973"/>
    <lineage>
        <taxon>Eukaryota</taxon>
        <taxon>Fungi</taxon>
        <taxon>Dikarya</taxon>
        <taxon>Ascomycota</taxon>
        <taxon>Pezizomycotina</taxon>
        <taxon>Sordariomycetes</taxon>
        <taxon>Hypocreomycetidae</taxon>
        <taxon>Hypocreales</taxon>
        <taxon>Ophiocordycipitaceae</taxon>
        <taxon>Purpureocillium</taxon>
    </lineage>
</organism>
<dbReference type="RefSeq" id="XP_047840511.1">
    <property type="nucleotide sequence ID" value="XM_047984537.1"/>
</dbReference>
<feature type="region of interest" description="Disordered" evidence="1">
    <location>
        <begin position="57"/>
        <end position="122"/>
    </location>
</feature>
<protein>
    <submittedName>
        <fullName evidence="3">Uncharacterized protein</fullName>
    </submittedName>
</protein>
<proteinExistence type="predicted"/>
<gene>
    <name evidence="3" type="ORF">JDV02_003409</name>
</gene>
<accession>A0A9Q8V8E7</accession>
<dbReference type="KEGG" id="ptkz:JDV02_003409"/>
<dbReference type="EMBL" id="CP086355">
    <property type="protein sequence ID" value="UNI17030.1"/>
    <property type="molecule type" value="Genomic_DNA"/>
</dbReference>
<sequence>MKISSAFLLTLLTSALAAPHEAGVPSDSTKRDVAARDVQEPGAQAAIDVRQAGGATIFQDPPLDADDEEIVPRAPKKKGKKKGKKGKKKGKKGKKGKKAKAAKAADAAAARVTDSNDAPGVV</sequence>
<dbReference type="OrthoDB" id="10621150at2759"/>
<evidence type="ECO:0000313" key="3">
    <source>
        <dbReference type="EMBL" id="UNI17030.1"/>
    </source>
</evidence>
<dbReference type="AlphaFoldDB" id="A0A9Q8V8E7"/>
<evidence type="ECO:0000256" key="1">
    <source>
        <dbReference type="SAM" id="MobiDB-lite"/>
    </source>
</evidence>
<name>A0A9Q8V8E7_9HYPO</name>
<evidence type="ECO:0000256" key="2">
    <source>
        <dbReference type="SAM" id="SignalP"/>
    </source>
</evidence>
<reference evidence="3" key="1">
    <citation type="submission" date="2021-11" db="EMBL/GenBank/DDBJ databases">
        <title>Purpureocillium_takamizusanense_genome.</title>
        <authorList>
            <person name="Nguyen N.-H."/>
        </authorList>
    </citation>
    <scope>NUCLEOTIDE SEQUENCE</scope>
    <source>
        <strain evidence="3">PT3</strain>
    </source>
</reference>